<proteinExistence type="predicted"/>
<name>A0A5D2CZQ9_GOSDA</name>
<dbReference type="GO" id="GO:0071260">
    <property type="term" value="P:cellular response to mechanical stimulus"/>
    <property type="evidence" value="ECO:0007669"/>
    <property type="project" value="TreeGrafter"/>
</dbReference>
<gene>
    <name evidence="3" type="ORF">ES288_D04G129500v1</name>
</gene>
<dbReference type="Proteomes" id="UP000323506">
    <property type="component" value="Chromosome D04"/>
</dbReference>
<protein>
    <recommendedName>
        <fullName evidence="5">NADH:quinone oxidoreductase/Mrp antiporter membrane subunit domain-containing protein</fullName>
    </recommendedName>
</protein>
<reference evidence="3 4" key="1">
    <citation type="submission" date="2019-06" db="EMBL/GenBank/DDBJ databases">
        <title>WGS assembly of Gossypium darwinii.</title>
        <authorList>
            <person name="Chen Z.J."/>
            <person name="Sreedasyam A."/>
            <person name="Ando A."/>
            <person name="Song Q."/>
            <person name="De L."/>
            <person name="Hulse-Kemp A."/>
            <person name="Ding M."/>
            <person name="Ye W."/>
            <person name="Kirkbride R."/>
            <person name="Jenkins J."/>
            <person name="Plott C."/>
            <person name="Lovell J."/>
            <person name="Lin Y.-M."/>
            <person name="Vaughn R."/>
            <person name="Liu B."/>
            <person name="Li W."/>
            <person name="Simpson S."/>
            <person name="Scheffler B."/>
            <person name="Saski C."/>
            <person name="Grover C."/>
            <person name="Hu G."/>
            <person name="Conover J."/>
            <person name="Carlson J."/>
            <person name="Shu S."/>
            <person name="Boston L."/>
            <person name="Williams M."/>
            <person name="Peterson D."/>
            <person name="Mcgee K."/>
            <person name="Jones D."/>
            <person name="Wendel J."/>
            <person name="Stelly D."/>
            <person name="Grimwood J."/>
            <person name="Schmutz J."/>
        </authorList>
    </citation>
    <scope>NUCLEOTIDE SEQUENCE [LARGE SCALE GENOMIC DNA]</scope>
    <source>
        <strain evidence="3">1808015.09</strain>
    </source>
</reference>
<keyword evidence="1" id="KW-0472">Membrane</keyword>
<dbReference type="EMBL" id="CM017704">
    <property type="protein sequence ID" value="TYG73782.1"/>
    <property type="molecule type" value="Genomic_DNA"/>
</dbReference>
<dbReference type="GO" id="GO:0016020">
    <property type="term" value="C:membrane"/>
    <property type="evidence" value="ECO:0007669"/>
    <property type="project" value="InterPro"/>
</dbReference>
<feature type="transmembrane region" description="Helical" evidence="1">
    <location>
        <begin position="102"/>
        <end position="123"/>
    </location>
</feature>
<evidence type="ECO:0000313" key="3">
    <source>
        <dbReference type="EMBL" id="TYG73782.1"/>
    </source>
</evidence>
<organism evidence="3 4">
    <name type="scientific">Gossypium darwinii</name>
    <name type="common">Darwin's cotton</name>
    <name type="synonym">Gossypium barbadense var. darwinii</name>
    <dbReference type="NCBI Taxonomy" id="34276"/>
    <lineage>
        <taxon>Eukaryota</taxon>
        <taxon>Viridiplantae</taxon>
        <taxon>Streptophyta</taxon>
        <taxon>Embryophyta</taxon>
        <taxon>Tracheophyta</taxon>
        <taxon>Spermatophyta</taxon>
        <taxon>Magnoliopsida</taxon>
        <taxon>eudicotyledons</taxon>
        <taxon>Gunneridae</taxon>
        <taxon>Pentapetalae</taxon>
        <taxon>rosids</taxon>
        <taxon>malvids</taxon>
        <taxon>Malvales</taxon>
        <taxon>Malvaceae</taxon>
        <taxon>Malvoideae</taxon>
        <taxon>Gossypium</taxon>
    </lineage>
</organism>
<feature type="signal peptide" evidence="2">
    <location>
        <begin position="1"/>
        <end position="22"/>
    </location>
</feature>
<keyword evidence="1" id="KW-1133">Transmembrane helix</keyword>
<keyword evidence="2" id="KW-0732">Signal</keyword>
<feature type="chain" id="PRO_5022962538" description="NADH:quinone oxidoreductase/Mrp antiporter membrane subunit domain-containing protein" evidence="2">
    <location>
        <begin position="23"/>
        <end position="131"/>
    </location>
</feature>
<evidence type="ECO:0008006" key="5">
    <source>
        <dbReference type="Google" id="ProtNLM"/>
    </source>
</evidence>
<evidence type="ECO:0000313" key="4">
    <source>
        <dbReference type="Proteomes" id="UP000323506"/>
    </source>
</evidence>
<feature type="transmembrane region" description="Helical" evidence="1">
    <location>
        <begin position="46"/>
        <end position="67"/>
    </location>
</feature>
<dbReference type="GO" id="GO:0050982">
    <property type="term" value="P:detection of mechanical stimulus"/>
    <property type="evidence" value="ECO:0007669"/>
    <property type="project" value="TreeGrafter"/>
</dbReference>
<evidence type="ECO:0000256" key="1">
    <source>
        <dbReference type="SAM" id="Phobius"/>
    </source>
</evidence>
<dbReference type="GO" id="GO:0008381">
    <property type="term" value="F:mechanosensitive monoatomic ion channel activity"/>
    <property type="evidence" value="ECO:0007669"/>
    <property type="project" value="InterPro"/>
</dbReference>
<sequence length="131" mass="14725">MKGSHIKVASCLLLPAMQLVVGISHPSWISLPFFIGSCIGLVDWSLTSNFLGLFSSLCFSIFMLYVYQLPIEFSSMLQWIVDFVGLFKICSTSEWTKICSSISLVLFYIMECTSFITIGLILFKDFSGTFK</sequence>
<evidence type="ECO:0000256" key="2">
    <source>
        <dbReference type="SAM" id="SignalP"/>
    </source>
</evidence>
<dbReference type="GO" id="GO:0042391">
    <property type="term" value="P:regulation of membrane potential"/>
    <property type="evidence" value="ECO:0007669"/>
    <property type="project" value="TreeGrafter"/>
</dbReference>
<keyword evidence="1" id="KW-0812">Transmembrane</keyword>
<dbReference type="InterPro" id="IPR027272">
    <property type="entry name" value="Piezo"/>
</dbReference>
<keyword evidence="4" id="KW-1185">Reference proteome</keyword>
<accession>A0A5D2CZQ9</accession>
<dbReference type="PANTHER" id="PTHR13167">
    <property type="entry name" value="PIEZO-TYPE MECHANOSENSITIVE ION CHANNEL COMPONENT"/>
    <property type="match status" value="1"/>
</dbReference>
<dbReference type="GO" id="GO:0005261">
    <property type="term" value="F:monoatomic cation channel activity"/>
    <property type="evidence" value="ECO:0007669"/>
    <property type="project" value="TreeGrafter"/>
</dbReference>
<dbReference type="PANTHER" id="PTHR13167:SF25">
    <property type="entry name" value="PIEZO-TYPE MECHANOSENSITIVE ION CHANNEL COMPONENT"/>
    <property type="match status" value="1"/>
</dbReference>
<dbReference type="AlphaFoldDB" id="A0A5D2CZQ9"/>